<feature type="compositionally biased region" description="Basic and acidic residues" evidence="1">
    <location>
        <begin position="208"/>
        <end position="219"/>
    </location>
</feature>
<evidence type="ECO:0000313" key="2">
    <source>
        <dbReference type="EMBL" id="GBG73678.1"/>
    </source>
</evidence>
<gene>
    <name evidence="2" type="ORF">CBR_g17020</name>
</gene>
<evidence type="ECO:0000313" key="3">
    <source>
        <dbReference type="Proteomes" id="UP000265515"/>
    </source>
</evidence>
<proteinExistence type="predicted"/>
<comment type="caution">
    <text evidence="2">The sequence shown here is derived from an EMBL/GenBank/DDBJ whole genome shotgun (WGS) entry which is preliminary data.</text>
</comment>
<reference evidence="2 3" key="1">
    <citation type="journal article" date="2018" name="Cell">
        <title>The Chara Genome: Secondary Complexity and Implications for Plant Terrestrialization.</title>
        <authorList>
            <person name="Nishiyama T."/>
            <person name="Sakayama H."/>
            <person name="Vries J.D."/>
            <person name="Buschmann H."/>
            <person name="Saint-Marcoux D."/>
            <person name="Ullrich K.K."/>
            <person name="Haas F.B."/>
            <person name="Vanderstraeten L."/>
            <person name="Becker D."/>
            <person name="Lang D."/>
            <person name="Vosolsobe S."/>
            <person name="Rombauts S."/>
            <person name="Wilhelmsson P.K.I."/>
            <person name="Janitza P."/>
            <person name="Kern R."/>
            <person name="Heyl A."/>
            <person name="Rumpler F."/>
            <person name="Villalobos L.I.A.C."/>
            <person name="Clay J.M."/>
            <person name="Skokan R."/>
            <person name="Toyoda A."/>
            <person name="Suzuki Y."/>
            <person name="Kagoshima H."/>
            <person name="Schijlen E."/>
            <person name="Tajeshwar N."/>
            <person name="Catarino B."/>
            <person name="Hetherington A.J."/>
            <person name="Saltykova A."/>
            <person name="Bonnot C."/>
            <person name="Breuninger H."/>
            <person name="Symeonidi A."/>
            <person name="Radhakrishnan G.V."/>
            <person name="Van Nieuwerburgh F."/>
            <person name="Deforce D."/>
            <person name="Chang C."/>
            <person name="Karol K.G."/>
            <person name="Hedrich R."/>
            <person name="Ulvskov P."/>
            <person name="Glockner G."/>
            <person name="Delwiche C.F."/>
            <person name="Petrasek J."/>
            <person name="Van de Peer Y."/>
            <person name="Friml J."/>
            <person name="Beilby M."/>
            <person name="Dolan L."/>
            <person name="Kohara Y."/>
            <person name="Sugano S."/>
            <person name="Fujiyama A."/>
            <person name="Delaux P.-M."/>
            <person name="Quint M."/>
            <person name="TheiBen G."/>
            <person name="Hagemann M."/>
            <person name="Harholt J."/>
            <person name="Dunand C."/>
            <person name="Zachgo S."/>
            <person name="Langdale J."/>
            <person name="Maumus F."/>
            <person name="Straeten D.V.D."/>
            <person name="Gould S.B."/>
            <person name="Rensing S.A."/>
        </authorList>
    </citation>
    <scope>NUCLEOTIDE SEQUENCE [LARGE SCALE GENOMIC DNA]</scope>
    <source>
        <strain evidence="2 3">S276</strain>
    </source>
</reference>
<feature type="compositionally biased region" description="Low complexity" evidence="1">
    <location>
        <begin position="196"/>
        <end position="206"/>
    </location>
</feature>
<dbReference type="Proteomes" id="UP000265515">
    <property type="component" value="Unassembled WGS sequence"/>
</dbReference>
<feature type="region of interest" description="Disordered" evidence="1">
    <location>
        <begin position="1"/>
        <end position="237"/>
    </location>
</feature>
<dbReference type="EMBL" id="BFEA01000187">
    <property type="protein sequence ID" value="GBG73678.1"/>
    <property type="molecule type" value="Genomic_DNA"/>
</dbReference>
<feature type="compositionally biased region" description="Basic and acidic residues" evidence="1">
    <location>
        <begin position="225"/>
        <end position="237"/>
    </location>
</feature>
<dbReference type="Gramene" id="GBG73678">
    <property type="protein sequence ID" value="GBG73678"/>
    <property type="gene ID" value="CBR_g17020"/>
</dbReference>
<sequence length="237" mass="24488">MPTRATPSPDAADVHLLGRSTTVGRHGGGTSSPTVSPASALHHPPSVTLRRMAAHASGASTSSAAAAPPVRSPLGMPPLPARLPSPIVDNVKTSRAGRKRRREDDRGTLPPPPRPQGGTGRPRGRPRGSESGRGQGRGQDSSAMSALGADDEGEDDVGQRTTACIDMRVGVRTRSQASSGVCSRKSTRIIDDDSDAASSDGLSGSDYVDERDSETRAQGEDESGHDDSSDGNGHEDD</sequence>
<organism evidence="2 3">
    <name type="scientific">Chara braunii</name>
    <name type="common">Braun's stonewort</name>
    <dbReference type="NCBI Taxonomy" id="69332"/>
    <lineage>
        <taxon>Eukaryota</taxon>
        <taxon>Viridiplantae</taxon>
        <taxon>Streptophyta</taxon>
        <taxon>Charophyceae</taxon>
        <taxon>Charales</taxon>
        <taxon>Characeae</taxon>
        <taxon>Chara</taxon>
    </lineage>
</organism>
<name>A0A388KUK1_CHABU</name>
<evidence type="ECO:0000256" key="1">
    <source>
        <dbReference type="SAM" id="MobiDB-lite"/>
    </source>
</evidence>
<accession>A0A388KUK1</accession>
<feature type="compositionally biased region" description="Low complexity" evidence="1">
    <location>
        <begin position="54"/>
        <end position="67"/>
    </location>
</feature>
<keyword evidence="3" id="KW-1185">Reference proteome</keyword>
<dbReference type="AlphaFoldDB" id="A0A388KUK1"/>
<protein>
    <submittedName>
        <fullName evidence="2">Uncharacterized protein</fullName>
    </submittedName>
</protein>